<protein>
    <submittedName>
        <fullName evidence="1">Uncharacterized protein</fullName>
    </submittedName>
</protein>
<proteinExistence type="predicted"/>
<sequence length="51" mass="6168">MEFTDYWKYEKKLSASTSLQVESIIENQSWYTPYKLISYKVMEALNRQNVI</sequence>
<accession>A0ABR4HN74</accession>
<keyword evidence="2" id="KW-1185">Reference proteome</keyword>
<evidence type="ECO:0000313" key="1">
    <source>
        <dbReference type="EMBL" id="KAL2816177.1"/>
    </source>
</evidence>
<reference evidence="1 2" key="1">
    <citation type="submission" date="2024-07" db="EMBL/GenBank/DDBJ databases">
        <title>Section-level genome sequencing and comparative genomics of Aspergillus sections Usti and Cavernicolus.</title>
        <authorList>
            <consortium name="Lawrence Berkeley National Laboratory"/>
            <person name="Nybo J.L."/>
            <person name="Vesth T.C."/>
            <person name="Theobald S."/>
            <person name="Frisvad J.C."/>
            <person name="Larsen T.O."/>
            <person name="Kjaerboelling I."/>
            <person name="Rothschild-Mancinelli K."/>
            <person name="Lyhne E.K."/>
            <person name="Kogle M.E."/>
            <person name="Barry K."/>
            <person name="Clum A."/>
            <person name="Na H."/>
            <person name="Ledsgaard L."/>
            <person name="Lin J."/>
            <person name="Lipzen A."/>
            <person name="Kuo A."/>
            <person name="Riley R."/>
            <person name="Mondo S."/>
            <person name="Labutti K."/>
            <person name="Haridas S."/>
            <person name="Pangalinan J."/>
            <person name="Salamov A.A."/>
            <person name="Simmons B.A."/>
            <person name="Magnuson J.K."/>
            <person name="Chen J."/>
            <person name="Drula E."/>
            <person name="Henrissat B."/>
            <person name="Wiebenga A."/>
            <person name="Lubbers R.J."/>
            <person name="Gomes A.C."/>
            <person name="Makela M.R."/>
            <person name="Stajich J."/>
            <person name="Grigoriev I.V."/>
            <person name="Mortensen U.H."/>
            <person name="De Vries R.P."/>
            <person name="Baker S.E."/>
            <person name="Andersen M.R."/>
        </authorList>
    </citation>
    <scope>NUCLEOTIDE SEQUENCE [LARGE SCALE GENOMIC DNA]</scope>
    <source>
        <strain evidence="1 2">CBS 588.65</strain>
    </source>
</reference>
<dbReference type="Proteomes" id="UP001610334">
    <property type="component" value="Unassembled WGS sequence"/>
</dbReference>
<dbReference type="EMBL" id="JBFXLT010000024">
    <property type="protein sequence ID" value="KAL2816177.1"/>
    <property type="molecule type" value="Genomic_DNA"/>
</dbReference>
<evidence type="ECO:0000313" key="2">
    <source>
        <dbReference type="Proteomes" id="UP001610334"/>
    </source>
</evidence>
<gene>
    <name evidence="1" type="ORF">BJX63DRAFT_150393</name>
</gene>
<organism evidence="1 2">
    <name type="scientific">Aspergillus granulosus</name>
    <dbReference type="NCBI Taxonomy" id="176169"/>
    <lineage>
        <taxon>Eukaryota</taxon>
        <taxon>Fungi</taxon>
        <taxon>Dikarya</taxon>
        <taxon>Ascomycota</taxon>
        <taxon>Pezizomycotina</taxon>
        <taxon>Eurotiomycetes</taxon>
        <taxon>Eurotiomycetidae</taxon>
        <taxon>Eurotiales</taxon>
        <taxon>Aspergillaceae</taxon>
        <taxon>Aspergillus</taxon>
        <taxon>Aspergillus subgen. Nidulantes</taxon>
    </lineage>
</organism>
<name>A0ABR4HN74_9EURO</name>
<comment type="caution">
    <text evidence="1">The sequence shown here is derived from an EMBL/GenBank/DDBJ whole genome shotgun (WGS) entry which is preliminary data.</text>
</comment>